<name>A0A378JM17_9GAMM</name>
<evidence type="ECO:0000256" key="1">
    <source>
        <dbReference type="SAM" id="Phobius"/>
    </source>
</evidence>
<protein>
    <submittedName>
        <fullName evidence="2">Uncharacterized protein</fullName>
    </submittedName>
</protein>
<accession>A0A378JM17</accession>
<reference evidence="2 3" key="1">
    <citation type="submission" date="2018-06" db="EMBL/GenBank/DDBJ databases">
        <authorList>
            <consortium name="Pathogen Informatics"/>
            <person name="Doyle S."/>
        </authorList>
    </citation>
    <scope>NUCLEOTIDE SEQUENCE [LARGE SCALE GENOMIC DNA]</scope>
    <source>
        <strain evidence="2 3">NCTC13316</strain>
    </source>
</reference>
<evidence type="ECO:0000313" key="2">
    <source>
        <dbReference type="EMBL" id="STX52127.1"/>
    </source>
</evidence>
<dbReference type="OrthoDB" id="5655301at2"/>
<sequence length="68" mass="7786">MSDYNNTSEMVKKGKNYLHEEGGRLLEQGAQEVKESGKDWWAYVESHPIQSMFFGVIGYFALKGLLKN</sequence>
<evidence type="ECO:0000313" key="3">
    <source>
        <dbReference type="Proteomes" id="UP000254794"/>
    </source>
</evidence>
<dbReference type="AlphaFoldDB" id="A0A378JM17"/>
<feature type="transmembrane region" description="Helical" evidence="1">
    <location>
        <begin position="49"/>
        <end position="66"/>
    </location>
</feature>
<dbReference type="EMBL" id="UGOD01000001">
    <property type="protein sequence ID" value="STX52127.1"/>
    <property type="molecule type" value="Genomic_DNA"/>
</dbReference>
<dbReference type="Proteomes" id="UP000254794">
    <property type="component" value="Unassembled WGS sequence"/>
</dbReference>
<gene>
    <name evidence="2" type="ORF">NCTC13316_02231</name>
</gene>
<organism evidence="2 3">
    <name type="scientific">Legionella busanensis</name>
    <dbReference type="NCBI Taxonomy" id="190655"/>
    <lineage>
        <taxon>Bacteria</taxon>
        <taxon>Pseudomonadati</taxon>
        <taxon>Pseudomonadota</taxon>
        <taxon>Gammaproteobacteria</taxon>
        <taxon>Legionellales</taxon>
        <taxon>Legionellaceae</taxon>
        <taxon>Legionella</taxon>
    </lineage>
</organism>
<keyword evidence="1" id="KW-1133">Transmembrane helix</keyword>
<keyword evidence="3" id="KW-1185">Reference proteome</keyword>
<keyword evidence="1" id="KW-0812">Transmembrane</keyword>
<proteinExistence type="predicted"/>
<dbReference type="RefSeq" id="WP_115331710.1">
    <property type="nucleotide sequence ID" value="NZ_UGOD01000001.1"/>
</dbReference>
<keyword evidence="1" id="KW-0472">Membrane</keyword>